<evidence type="ECO:0000256" key="7">
    <source>
        <dbReference type="ARBA" id="ARBA00023180"/>
    </source>
</evidence>
<dbReference type="PANTHER" id="PTHR13533:SF1">
    <property type="entry name" value="N-ACETYLNEURAMINATE 9-O-ACETYLTRANSFERASE"/>
    <property type="match status" value="1"/>
</dbReference>
<feature type="transmembrane region" description="Helical" evidence="9">
    <location>
        <begin position="522"/>
        <end position="540"/>
    </location>
</feature>
<dbReference type="InterPro" id="IPR012419">
    <property type="entry name" value="Cas1_AcylTrans_dom"/>
</dbReference>
<name>A0A3M2SC76_9HYPO</name>
<feature type="domain" description="NXPE C-terminal" evidence="11">
    <location>
        <begin position="67"/>
        <end position="122"/>
    </location>
</feature>
<evidence type="ECO:0000256" key="9">
    <source>
        <dbReference type="SAM" id="Phobius"/>
    </source>
</evidence>
<proteinExistence type="inferred from homology"/>
<evidence type="ECO:0000256" key="6">
    <source>
        <dbReference type="ARBA" id="ARBA00023136"/>
    </source>
</evidence>
<evidence type="ECO:0000256" key="1">
    <source>
        <dbReference type="ARBA" id="ARBA00004141"/>
    </source>
</evidence>
<keyword evidence="3" id="KW-0808">Transferase</keyword>
<evidence type="ECO:0000256" key="5">
    <source>
        <dbReference type="ARBA" id="ARBA00022989"/>
    </source>
</evidence>
<organism evidence="12 13">
    <name type="scientific">Fusarium kuroshium</name>
    <dbReference type="NCBI Taxonomy" id="2010991"/>
    <lineage>
        <taxon>Eukaryota</taxon>
        <taxon>Fungi</taxon>
        <taxon>Dikarya</taxon>
        <taxon>Ascomycota</taxon>
        <taxon>Pezizomycotina</taxon>
        <taxon>Sordariomycetes</taxon>
        <taxon>Hypocreomycetidae</taxon>
        <taxon>Hypocreales</taxon>
        <taxon>Nectriaceae</taxon>
        <taxon>Fusarium</taxon>
        <taxon>Fusarium solani species complex</taxon>
    </lineage>
</organism>
<feature type="transmembrane region" description="Helical" evidence="9">
    <location>
        <begin position="577"/>
        <end position="598"/>
    </location>
</feature>
<keyword evidence="7" id="KW-0325">Glycoprotein</keyword>
<dbReference type="GO" id="GO:0016740">
    <property type="term" value="F:transferase activity"/>
    <property type="evidence" value="ECO:0007669"/>
    <property type="project" value="UniProtKB-KW"/>
</dbReference>
<protein>
    <submittedName>
        <fullName evidence="12">Uncharacterized protein</fullName>
    </submittedName>
</protein>
<dbReference type="GO" id="GO:0016020">
    <property type="term" value="C:membrane"/>
    <property type="evidence" value="ECO:0007669"/>
    <property type="project" value="UniProtKB-SubCell"/>
</dbReference>
<dbReference type="EMBL" id="NKUJ01000076">
    <property type="protein sequence ID" value="RMJ14832.1"/>
    <property type="molecule type" value="Genomic_DNA"/>
</dbReference>
<feature type="region of interest" description="Disordered" evidence="8">
    <location>
        <begin position="437"/>
        <end position="457"/>
    </location>
</feature>
<feature type="transmembrane region" description="Helical" evidence="9">
    <location>
        <begin position="347"/>
        <end position="369"/>
    </location>
</feature>
<comment type="similarity">
    <text evidence="2">Belongs to the PC-esterase family. CASD1 subfamily.</text>
</comment>
<reference evidence="12 13" key="1">
    <citation type="submission" date="2017-06" db="EMBL/GenBank/DDBJ databases">
        <title>Comparative genomic analysis of Ambrosia Fusariam Clade fungi.</title>
        <authorList>
            <person name="Stajich J.E."/>
            <person name="Carrillo J."/>
            <person name="Kijimoto T."/>
            <person name="Eskalen A."/>
            <person name="O'Donnell K."/>
            <person name="Kasson M."/>
        </authorList>
    </citation>
    <scope>NUCLEOTIDE SEQUENCE [LARGE SCALE GENOMIC DNA]</scope>
    <source>
        <strain evidence="12">UCR3666</strain>
    </source>
</reference>
<feature type="domain" description="Cas1p 10 TM acyl transferase" evidence="10">
    <location>
        <begin position="333"/>
        <end position="788"/>
    </location>
</feature>
<dbReference type="AlphaFoldDB" id="A0A3M2SC76"/>
<evidence type="ECO:0000259" key="11">
    <source>
        <dbReference type="Pfam" id="PF24536"/>
    </source>
</evidence>
<feature type="transmembrane region" description="Helical" evidence="9">
    <location>
        <begin position="684"/>
        <end position="702"/>
    </location>
</feature>
<dbReference type="PANTHER" id="PTHR13533">
    <property type="entry name" value="N-ACETYLNEURAMINATE 9-O-ACETYLTRANSFERASE"/>
    <property type="match status" value="1"/>
</dbReference>
<comment type="caution">
    <text evidence="12">The sequence shown here is derived from an EMBL/GenBank/DDBJ whole genome shotgun (WGS) entry which is preliminary data.</text>
</comment>
<feature type="transmembrane region" description="Helical" evidence="9">
    <location>
        <begin position="546"/>
        <end position="565"/>
    </location>
</feature>
<feature type="transmembrane region" description="Helical" evidence="9">
    <location>
        <begin position="12"/>
        <end position="33"/>
    </location>
</feature>
<evidence type="ECO:0000313" key="12">
    <source>
        <dbReference type="EMBL" id="RMJ14832.1"/>
    </source>
</evidence>
<evidence type="ECO:0000259" key="10">
    <source>
        <dbReference type="Pfam" id="PF07779"/>
    </source>
</evidence>
<dbReference type="GO" id="GO:0005975">
    <property type="term" value="P:carbohydrate metabolic process"/>
    <property type="evidence" value="ECO:0007669"/>
    <property type="project" value="UniProtKB-ARBA"/>
</dbReference>
<dbReference type="OrthoDB" id="1932925at2759"/>
<dbReference type="GO" id="GO:0005794">
    <property type="term" value="C:Golgi apparatus"/>
    <property type="evidence" value="ECO:0007669"/>
    <property type="project" value="UniProtKB-ARBA"/>
</dbReference>
<keyword evidence="5 9" id="KW-1133">Transmembrane helix</keyword>
<keyword evidence="6 9" id="KW-0472">Membrane</keyword>
<keyword evidence="4 9" id="KW-0812">Transmembrane</keyword>
<feature type="transmembrane region" description="Helical" evidence="9">
    <location>
        <begin position="618"/>
        <end position="640"/>
    </location>
</feature>
<evidence type="ECO:0000256" key="8">
    <source>
        <dbReference type="SAM" id="MobiDB-lite"/>
    </source>
</evidence>
<dbReference type="InterPro" id="IPR057106">
    <property type="entry name" value="NXPE4_C"/>
</dbReference>
<feature type="transmembrane region" description="Helical" evidence="9">
    <location>
        <begin position="412"/>
        <end position="433"/>
    </location>
</feature>
<feature type="transmembrane region" description="Helical" evidence="9">
    <location>
        <begin position="381"/>
        <end position="400"/>
    </location>
</feature>
<sequence length="854" mass="95848">MLAAVQSSGVALGRILPLVVTLVVILGIVINQLNLSDDPYRCNALLHEGSWLNAPDNNGSRAPFTNWQPKGCMLHKYKKEEIADCMEGRHMLFFGDSTTRQIFYGMARLLDVDKANDARKNSNKHGIHDMDFGGVRLVQVWDPLMKPGNATDMIEDQLALYRQERLNPLPIEQQKAPAFVFMGVGIWFAARFEEGVSLEKFKTTFQNVSAIVQNKDFGTFGSRPMYPDDGIGSEMFLAPVAPPFYDEMPDYRKTGIASNPGEIEAIDEYLETMEETSGIPMLWSYPALSQDQMGVMQDLENGFHVIDSVAEMKAQILLNLRCNAKIDAKKGYPYDRTCCTDYGPKSWIQIAIVGFGILYVGAAALIEILALMSKQVPKLSIFNADIATFVTGLLACYWADRTQSFAKGSKEYVTFDFNLLTALCFIAGFAFLAKSKPPPARPGSQTPAPATLDDMKPLSRDQTDEWKGWMQAIILVYHWTGASRDLNIYVGVRLLVAAYLFQTGYGHAVFFSTKKDFSFKRVAAVLLRLNLLSCALPFIMNTDYMFYYFAPLVSFWFVIIYALFAIGKKYNDNTYALVVKIIISAAICPGVMLWTPVLEWVFSALSLVFRINWDLHEWQFRLGLDGIIVYVGILMGIASVRTKAYNQILTKSYGIAGIVGILSMPVYWWVAVSHAEKKQDYTKLHPIFSFIPIMGFIAARNISPVARTWYSRSFGWLGKCSLETFTLQFHILLAADTKGVLLLDIFQGDGGLLSDRWRALVVIVPIFLWISSRVADATGGMVKLLTAQWTTETQDDEQFDLEHKADAEPLMSNSLLSSLTPFTRHMPSTSSWANNLKVRMVGLLVLLWALNLFY</sequence>
<keyword evidence="13" id="KW-1185">Reference proteome</keyword>
<evidence type="ECO:0000256" key="2">
    <source>
        <dbReference type="ARBA" id="ARBA00010666"/>
    </source>
</evidence>
<evidence type="ECO:0000256" key="3">
    <source>
        <dbReference type="ARBA" id="ARBA00022679"/>
    </source>
</evidence>
<dbReference type="Pfam" id="PF07779">
    <property type="entry name" value="Cas1_AcylT"/>
    <property type="match status" value="1"/>
</dbReference>
<evidence type="ECO:0000313" key="13">
    <source>
        <dbReference type="Proteomes" id="UP000277212"/>
    </source>
</evidence>
<dbReference type="Pfam" id="PF24536">
    <property type="entry name" value="NXPE4_C"/>
    <property type="match status" value="1"/>
</dbReference>
<comment type="subcellular location">
    <subcellularLocation>
        <location evidence="1">Membrane</location>
        <topology evidence="1">Multi-pass membrane protein</topology>
    </subcellularLocation>
</comment>
<dbReference type="Proteomes" id="UP000277212">
    <property type="component" value="Unassembled WGS sequence"/>
</dbReference>
<accession>A0A3M2SC76</accession>
<feature type="transmembrane region" description="Helical" evidence="9">
    <location>
        <begin position="652"/>
        <end position="672"/>
    </location>
</feature>
<evidence type="ECO:0000256" key="4">
    <source>
        <dbReference type="ARBA" id="ARBA00022692"/>
    </source>
</evidence>
<gene>
    <name evidence="12" type="ORF">CDV36_005497</name>
</gene>